<dbReference type="GO" id="GO:0016757">
    <property type="term" value="F:glycosyltransferase activity"/>
    <property type="evidence" value="ECO:0007669"/>
    <property type="project" value="UniProtKB-KW"/>
</dbReference>
<dbReference type="AlphaFoldDB" id="A0A1F5KK70"/>
<name>A0A1F5KK70_9BACT</name>
<dbReference type="Proteomes" id="UP000177328">
    <property type="component" value="Unassembled WGS sequence"/>
</dbReference>
<comment type="caution">
    <text evidence="4">The sequence shown here is derived from an EMBL/GenBank/DDBJ whole genome shotgun (WGS) entry which is preliminary data.</text>
</comment>
<dbReference type="PANTHER" id="PTHR12526">
    <property type="entry name" value="GLYCOSYLTRANSFERASE"/>
    <property type="match status" value="1"/>
</dbReference>
<dbReference type="Pfam" id="PF00534">
    <property type="entry name" value="Glycos_transf_1"/>
    <property type="match status" value="1"/>
</dbReference>
<sequence length="365" mass="41487">MYHVISHVVFHDEVEIYGPAHVLERFLKARKKETSFLSLPLDLSGSYILRRGGREIKSPVSVSSSLVKWGYDFLYILKYLLKYGVKRQDVVIAIDPLNACLFALLKPFIGFNLIYYTADYSDLRFSNPVFNAVYKYLDKLSLNLCDSNWCVSEGIVEKRTEQGYGKKAKFLPNTPILDDSPRKQDSKLKNELVYVGRMDENMSIWELLKAIKLLSAKISNIHLTLIGSGKNDEVKAFIKDSGLSKQIVFLGPKPNEEVIEVLKKSGIGIALYSGGNLWNVYGDSMKIREYQYFGLPIITTTIPSNSREITAFKCGTVFKPEEVTPEKIAESVLAIQKEYNKFTDNSYKLALIRMKDKMLGELLNI</sequence>
<proteinExistence type="predicted"/>
<keyword evidence="1" id="KW-0328">Glycosyltransferase</keyword>
<evidence type="ECO:0000259" key="3">
    <source>
        <dbReference type="Pfam" id="PF00534"/>
    </source>
</evidence>
<dbReference type="EMBL" id="MFDD01000002">
    <property type="protein sequence ID" value="OGE41323.1"/>
    <property type="molecule type" value="Genomic_DNA"/>
</dbReference>
<reference evidence="4 5" key="1">
    <citation type="journal article" date="2016" name="Nat. Commun.">
        <title>Thousands of microbial genomes shed light on interconnected biogeochemical processes in an aquifer system.</title>
        <authorList>
            <person name="Anantharaman K."/>
            <person name="Brown C.T."/>
            <person name="Hug L.A."/>
            <person name="Sharon I."/>
            <person name="Castelle C.J."/>
            <person name="Probst A.J."/>
            <person name="Thomas B.C."/>
            <person name="Singh A."/>
            <person name="Wilkins M.J."/>
            <person name="Karaoz U."/>
            <person name="Brodie E.L."/>
            <person name="Williams K.H."/>
            <person name="Hubbard S.S."/>
            <person name="Banfield J.F."/>
        </authorList>
    </citation>
    <scope>NUCLEOTIDE SEQUENCE [LARGE SCALE GENOMIC DNA]</scope>
</reference>
<keyword evidence="2" id="KW-0808">Transferase</keyword>
<evidence type="ECO:0000256" key="2">
    <source>
        <dbReference type="ARBA" id="ARBA00022679"/>
    </source>
</evidence>
<evidence type="ECO:0000313" key="5">
    <source>
        <dbReference type="Proteomes" id="UP000177328"/>
    </source>
</evidence>
<dbReference type="PANTHER" id="PTHR12526:SF629">
    <property type="entry name" value="TEICHURONIC ACID BIOSYNTHESIS GLYCOSYLTRANSFERASE TUAH-RELATED"/>
    <property type="match status" value="1"/>
</dbReference>
<dbReference type="SUPFAM" id="SSF53756">
    <property type="entry name" value="UDP-Glycosyltransferase/glycogen phosphorylase"/>
    <property type="match status" value="1"/>
</dbReference>
<protein>
    <recommendedName>
        <fullName evidence="3">Glycosyl transferase family 1 domain-containing protein</fullName>
    </recommendedName>
</protein>
<accession>A0A1F5KK70</accession>
<organism evidence="4 5">
    <name type="scientific">Candidatus Daviesbacteria bacterium RIFCSPHIGHO2_02_FULL_43_12</name>
    <dbReference type="NCBI Taxonomy" id="1797776"/>
    <lineage>
        <taxon>Bacteria</taxon>
        <taxon>Candidatus Daviesiibacteriota</taxon>
    </lineage>
</organism>
<dbReference type="Gene3D" id="3.40.50.2000">
    <property type="entry name" value="Glycogen Phosphorylase B"/>
    <property type="match status" value="1"/>
</dbReference>
<evidence type="ECO:0000256" key="1">
    <source>
        <dbReference type="ARBA" id="ARBA00022676"/>
    </source>
</evidence>
<gene>
    <name evidence="4" type="ORF">A3D25_02245</name>
</gene>
<dbReference type="InterPro" id="IPR001296">
    <property type="entry name" value="Glyco_trans_1"/>
</dbReference>
<feature type="domain" description="Glycosyl transferase family 1" evidence="3">
    <location>
        <begin position="187"/>
        <end position="347"/>
    </location>
</feature>
<evidence type="ECO:0000313" key="4">
    <source>
        <dbReference type="EMBL" id="OGE41323.1"/>
    </source>
</evidence>